<organism evidence="9 10">
    <name type="scientific">Quercus rubra</name>
    <name type="common">Northern red oak</name>
    <name type="synonym">Quercus borealis</name>
    <dbReference type="NCBI Taxonomy" id="3512"/>
    <lineage>
        <taxon>Eukaryota</taxon>
        <taxon>Viridiplantae</taxon>
        <taxon>Streptophyta</taxon>
        <taxon>Embryophyta</taxon>
        <taxon>Tracheophyta</taxon>
        <taxon>Spermatophyta</taxon>
        <taxon>Magnoliopsida</taxon>
        <taxon>eudicotyledons</taxon>
        <taxon>Gunneridae</taxon>
        <taxon>Pentapetalae</taxon>
        <taxon>rosids</taxon>
        <taxon>fabids</taxon>
        <taxon>Fagales</taxon>
        <taxon>Fagaceae</taxon>
        <taxon>Quercus</taxon>
    </lineage>
</organism>
<dbReference type="Proteomes" id="UP001324115">
    <property type="component" value="Unassembled WGS sequence"/>
</dbReference>
<evidence type="ECO:0000256" key="1">
    <source>
        <dbReference type="ARBA" id="ARBA00011726"/>
    </source>
</evidence>
<dbReference type="EMBL" id="JAXUIC010000002">
    <property type="protein sequence ID" value="KAK4601226.1"/>
    <property type="molecule type" value="Genomic_DNA"/>
</dbReference>
<evidence type="ECO:0000259" key="7">
    <source>
        <dbReference type="PROSITE" id="PS51519"/>
    </source>
</evidence>
<dbReference type="PROSITE" id="PS51745">
    <property type="entry name" value="PB1"/>
    <property type="match status" value="1"/>
</dbReference>
<dbReference type="AlphaFoldDB" id="A0AAN7J7M0"/>
<keyword evidence="5" id="KW-0539">Nucleus</keyword>
<feature type="domain" description="RWP-RK" evidence="7">
    <location>
        <begin position="595"/>
        <end position="678"/>
    </location>
</feature>
<feature type="compositionally biased region" description="Polar residues" evidence="6">
    <location>
        <begin position="779"/>
        <end position="796"/>
    </location>
</feature>
<dbReference type="InterPro" id="IPR045012">
    <property type="entry name" value="NLP"/>
</dbReference>
<dbReference type="GO" id="GO:0003700">
    <property type="term" value="F:DNA-binding transcription factor activity"/>
    <property type="evidence" value="ECO:0007669"/>
    <property type="project" value="InterPro"/>
</dbReference>
<dbReference type="InterPro" id="IPR000270">
    <property type="entry name" value="PB1_dom"/>
</dbReference>
<accession>A0AAN7J7M0</accession>
<feature type="compositionally biased region" description="Basic and acidic residues" evidence="6">
    <location>
        <begin position="749"/>
        <end position="762"/>
    </location>
</feature>
<evidence type="ECO:0000259" key="8">
    <source>
        <dbReference type="PROSITE" id="PS51745"/>
    </source>
</evidence>
<keyword evidence="4" id="KW-0804">Transcription</keyword>
<gene>
    <name evidence="9" type="ORF">RGQ29_010695</name>
</gene>
<evidence type="ECO:0000256" key="4">
    <source>
        <dbReference type="ARBA" id="ARBA00023163"/>
    </source>
</evidence>
<keyword evidence="2" id="KW-0805">Transcription regulation</keyword>
<dbReference type="PANTHER" id="PTHR32002">
    <property type="entry name" value="PROTEIN NLP8"/>
    <property type="match status" value="1"/>
</dbReference>
<dbReference type="PROSITE" id="PS51519">
    <property type="entry name" value="RWP_RK"/>
    <property type="match status" value="1"/>
</dbReference>
<feature type="region of interest" description="Disordered" evidence="6">
    <location>
        <begin position="1"/>
        <end position="26"/>
    </location>
</feature>
<dbReference type="Gene3D" id="3.10.20.90">
    <property type="entry name" value="Phosphatidylinositol 3-kinase Catalytic Subunit, Chain A, domain 1"/>
    <property type="match status" value="1"/>
</dbReference>
<evidence type="ECO:0000313" key="9">
    <source>
        <dbReference type="EMBL" id="KAK4601226.1"/>
    </source>
</evidence>
<dbReference type="InterPro" id="IPR034891">
    <property type="entry name" value="PB1_NLP"/>
</dbReference>
<reference evidence="9 10" key="1">
    <citation type="journal article" date="2023" name="G3 (Bethesda)">
        <title>A haplotype-resolved chromosome-scale genome for Quercus rubra L. provides insights into the genetics of adaptive traits for red oak species.</title>
        <authorList>
            <person name="Kapoor B."/>
            <person name="Jenkins J."/>
            <person name="Schmutz J."/>
            <person name="Zhebentyayeva T."/>
            <person name="Kuelheim C."/>
            <person name="Coggeshall M."/>
            <person name="Heim C."/>
            <person name="Lasky J.R."/>
            <person name="Leites L."/>
            <person name="Islam-Faridi N."/>
            <person name="Romero-Severson J."/>
            <person name="DeLeo V.L."/>
            <person name="Lucas S.M."/>
            <person name="Lazic D."/>
            <person name="Gailing O."/>
            <person name="Carlson J."/>
            <person name="Staton M."/>
        </authorList>
    </citation>
    <scope>NUCLEOTIDE SEQUENCE [LARGE SCALE GENOMIC DNA]</scope>
    <source>
        <strain evidence="9">Pseudo-F2</strain>
    </source>
</reference>
<comment type="caution">
    <text evidence="9">The sequence shown here is derived from an EMBL/GenBank/DDBJ whole genome shotgun (WGS) entry which is preliminary data.</text>
</comment>
<evidence type="ECO:0000256" key="3">
    <source>
        <dbReference type="ARBA" id="ARBA00023125"/>
    </source>
</evidence>
<feature type="region of interest" description="Disordered" evidence="6">
    <location>
        <begin position="688"/>
        <end position="726"/>
    </location>
</feature>
<dbReference type="SUPFAM" id="SSF54277">
    <property type="entry name" value="CAD &amp; PB1 domains"/>
    <property type="match status" value="1"/>
</dbReference>
<proteinExistence type="predicted"/>
<keyword evidence="3" id="KW-0238">DNA-binding</keyword>
<dbReference type="PANTHER" id="PTHR32002:SF35">
    <property type="entry name" value="PROTEIN NLP6"/>
    <property type="match status" value="1"/>
</dbReference>
<dbReference type="InterPro" id="IPR053793">
    <property type="entry name" value="PB1-like"/>
</dbReference>
<dbReference type="InterPro" id="IPR055081">
    <property type="entry name" value="NLP1-9_GAF"/>
</dbReference>
<evidence type="ECO:0000256" key="6">
    <source>
        <dbReference type="SAM" id="MobiDB-lite"/>
    </source>
</evidence>
<name>A0AAN7J7M0_QUERU</name>
<dbReference type="InterPro" id="IPR003035">
    <property type="entry name" value="RWP-RK_dom"/>
</dbReference>
<keyword evidence="10" id="KW-1185">Reference proteome</keyword>
<evidence type="ECO:0000256" key="5">
    <source>
        <dbReference type="ARBA" id="ARBA00023242"/>
    </source>
</evidence>
<comment type="subunit">
    <text evidence="1">Homodimers and heterodimers.</text>
</comment>
<dbReference type="Pfam" id="PF22922">
    <property type="entry name" value="GAF_NLP"/>
    <property type="match status" value="1"/>
</dbReference>
<feature type="compositionally biased region" description="Polar residues" evidence="6">
    <location>
        <begin position="688"/>
        <end position="711"/>
    </location>
</feature>
<feature type="region of interest" description="Disordered" evidence="6">
    <location>
        <begin position="748"/>
        <end position="799"/>
    </location>
</feature>
<evidence type="ECO:0000313" key="10">
    <source>
        <dbReference type="Proteomes" id="UP001324115"/>
    </source>
</evidence>
<evidence type="ECO:0008006" key="11">
    <source>
        <dbReference type="Google" id="ProtNLM"/>
    </source>
</evidence>
<dbReference type="Pfam" id="PF00564">
    <property type="entry name" value="PB1"/>
    <property type="match status" value="1"/>
</dbReference>
<dbReference type="CDD" id="cd06407">
    <property type="entry name" value="PB1_NLP"/>
    <property type="match status" value="1"/>
</dbReference>
<protein>
    <recommendedName>
        <fullName evidence="11">Protein NLP6-like</fullName>
    </recommendedName>
</protein>
<sequence length="1010" mass="111788">MYKNTDDSNSRRGKETKMAEPEEEKNWAFSATQKSTDHQNIEPFMDFEDLDIGSWPLDQISFFNDINGITNDQLQPMSPLLISNSDHSYSSLWALADENEDLAQPSSAPLELSCTPYLETEKPMEKDDIMRFPSPLVGQLPLDNPDGYFVFKERMMQALRHFKDMTEQNVLAQIWAPVKDGNRYVLTTSGQPFLIGTLGNGLHQFRAASVMYKFAVSEDGALGLPGRVFRQKFPEWTPNVQYYSCKEYPRRVHAQCFNVQGSLALPVFEPSGQSCVGVVELIMNSSKINYAPEVDKVCKALEAVNLRSSEILDHPNTQIYNEGRQNALAEILEILAVVCEAHKLPLAQTWVPCENRSVLAHGGALKKSCASLDGSCMGQVCMSTTDVAVYVVDPHMCGFREACIEHHLQKGQGVAGRAFLSHNSCFCGNITQFCKTEYPLVHYARMFGLTSCFAICLRSTHTGDDDYILEFFLPPSITDLYEQQILLGSLLEMMKQHFQSLKIASGIELEGEVSVEIIQVSSDGIVDSRLESVQITQSMKSPPGPDSLHIVEDMVQLDSSKQQLMVHLNDTNNKGIVASNAGGRLDQFSSLENEDMTKISERRRRKSEKSISLEVLQQYFSGSLKEAAKSLGVCPTTMKRICRQHGISRWPSRKIKKVNHSLSKLQRVIDSVQCAEGTFGLGSLTTSQIPVSVGSRPSSLNRSNKQTSPSFKVSEPQEKNGSSTCKMLDEQAAIGDQLLRGRMLSPQKVIHDQSRSPPEHGKSSNSSKTRSHSCEESGGTPNSQGSCQGSPPNESTLVGHPYVSAINEQCVNVEGSPELPYQLTAAPNISPTNSIPDAFLMTEPQELFGGILIEDSGSSKDLRNLCPSVADAMVDEQVPEFCSTNPPCPSMASNQPIPSLVHKMPHVTARNEMKSAIIKATYGQDIIRFRISLNSSMLELKEEVAKRLKLEVGTFEIKYLDDDHEWILIACDADLQECMDISRSAGSNMLRLLVQDVMPNLGSSWESSGD</sequence>
<feature type="domain" description="PB1" evidence="8">
    <location>
        <begin position="915"/>
        <end position="997"/>
    </location>
</feature>
<dbReference type="Pfam" id="PF02042">
    <property type="entry name" value="RWP-RK"/>
    <property type="match status" value="1"/>
</dbReference>
<evidence type="ECO:0000256" key="2">
    <source>
        <dbReference type="ARBA" id="ARBA00023015"/>
    </source>
</evidence>
<dbReference type="GO" id="GO:0003677">
    <property type="term" value="F:DNA binding"/>
    <property type="evidence" value="ECO:0007669"/>
    <property type="project" value="UniProtKB-KW"/>
</dbReference>
<dbReference type="SMART" id="SM00666">
    <property type="entry name" value="PB1"/>
    <property type="match status" value="1"/>
</dbReference>